<keyword evidence="1" id="KW-0812">Transmembrane</keyword>
<organism evidence="2">
    <name type="scientific">freshwater metagenome</name>
    <dbReference type="NCBI Taxonomy" id="449393"/>
    <lineage>
        <taxon>unclassified sequences</taxon>
        <taxon>metagenomes</taxon>
        <taxon>ecological metagenomes</taxon>
    </lineage>
</organism>
<protein>
    <submittedName>
        <fullName evidence="2">Unannotated protein</fullName>
    </submittedName>
</protein>
<reference evidence="2" key="1">
    <citation type="submission" date="2020-05" db="EMBL/GenBank/DDBJ databases">
        <authorList>
            <person name="Chiriac C."/>
            <person name="Salcher M."/>
            <person name="Ghai R."/>
            <person name="Kavagutti S V."/>
        </authorList>
    </citation>
    <scope>NUCLEOTIDE SEQUENCE</scope>
</reference>
<sequence>MSSQGHYHPNEEEIERSVEAPLAVLVVVALQVMLASVSLERGWSLWHLPGWVWLIPIVPEVLLVGALAVHRRRAVAIVGGGRRVASLTLVGIVAVANFLALVMLIGSLLSNQTHSGAELLLKGLTIWGTNVITFGLFYWEMDGGGPDERIATEWQRDLPGFKQRDFQFPQMENPQLIGEARAWRTHLVDYVFLSFTNSIAFSPTDAMPISHRAKLLMMGEASISAVTVLLVAARAVNILH</sequence>
<dbReference type="EMBL" id="CAFBLU010000045">
    <property type="protein sequence ID" value="CAB4882341.1"/>
    <property type="molecule type" value="Genomic_DNA"/>
</dbReference>
<feature type="transmembrane region" description="Helical" evidence="1">
    <location>
        <begin position="20"/>
        <end position="39"/>
    </location>
</feature>
<feature type="transmembrane region" description="Helical" evidence="1">
    <location>
        <begin position="215"/>
        <end position="236"/>
    </location>
</feature>
<name>A0A6J7EJP2_9ZZZZ</name>
<keyword evidence="1" id="KW-0472">Membrane</keyword>
<proteinExistence type="predicted"/>
<accession>A0A6J7EJP2</accession>
<feature type="transmembrane region" description="Helical" evidence="1">
    <location>
        <begin position="89"/>
        <end position="109"/>
    </location>
</feature>
<gene>
    <name evidence="2" type="ORF">UFOPK3444_01558</name>
</gene>
<evidence type="ECO:0000313" key="2">
    <source>
        <dbReference type="EMBL" id="CAB4882341.1"/>
    </source>
</evidence>
<feature type="transmembrane region" description="Helical" evidence="1">
    <location>
        <begin position="51"/>
        <end position="69"/>
    </location>
</feature>
<evidence type="ECO:0000256" key="1">
    <source>
        <dbReference type="SAM" id="Phobius"/>
    </source>
</evidence>
<dbReference type="AlphaFoldDB" id="A0A6J7EJP2"/>
<keyword evidence="1" id="KW-1133">Transmembrane helix</keyword>